<proteinExistence type="predicted"/>
<dbReference type="AlphaFoldDB" id="A0A699YNA0"/>
<dbReference type="EMBL" id="BLLF01000150">
    <property type="protein sequence ID" value="GFH08274.1"/>
    <property type="molecule type" value="Genomic_DNA"/>
</dbReference>
<dbReference type="Proteomes" id="UP000485058">
    <property type="component" value="Unassembled WGS sequence"/>
</dbReference>
<name>A0A699YNA0_HAELA</name>
<dbReference type="PANTHER" id="PTHR46601">
    <property type="entry name" value="ULP_PROTEASE DOMAIN-CONTAINING PROTEIN"/>
    <property type="match status" value="1"/>
</dbReference>
<organism evidence="2 3">
    <name type="scientific">Haematococcus lacustris</name>
    <name type="common">Green alga</name>
    <name type="synonym">Haematococcus pluvialis</name>
    <dbReference type="NCBI Taxonomy" id="44745"/>
    <lineage>
        <taxon>Eukaryota</taxon>
        <taxon>Viridiplantae</taxon>
        <taxon>Chlorophyta</taxon>
        <taxon>core chlorophytes</taxon>
        <taxon>Chlorophyceae</taxon>
        <taxon>CS clade</taxon>
        <taxon>Chlamydomonadales</taxon>
        <taxon>Haematococcaceae</taxon>
        <taxon>Haematococcus</taxon>
    </lineage>
</organism>
<comment type="caution">
    <text evidence="2">The sequence shown here is derived from an EMBL/GenBank/DDBJ whole genome shotgun (WGS) entry which is preliminary data.</text>
</comment>
<evidence type="ECO:0000313" key="2">
    <source>
        <dbReference type="EMBL" id="GFH08274.1"/>
    </source>
</evidence>
<evidence type="ECO:0000313" key="3">
    <source>
        <dbReference type="Proteomes" id="UP000485058"/>
    </source>
</evidence>
<sequence length="347" mass="37446">MQAAAGCSRVGKVPVCNCSPPDSLHPAHHHLHPTALSLPRPPYQGSGSCSHKPGRLRVAAKPGQQGAAAAGAGLVQVVLAGANQAAQGPAVPVAVLPQQGQRLFNSARIFTRIEASGCRCAEPHAELVGHFAGGFGLETTAEAQQCQQHQGRGGPLSNWLQEIGILVACAYFKNKEGAYKEQTVYVMTDGKEQSAAITQAAVNQVVHYLLAEHDMDMMQLYMWSDGCAGQFKGAPAMRQHWGMAQRFNVPVWWRYGATSHLKGRHGSEEGVVKQWLRGEILADRAKMCNASEFVQHCNAHHKPATAADPSKAHRARASVGHRWCLELSTQKGFRLSGHRLHVHVPNA</sequence>
<feature type="region of interest" description="Disordered" evidence="1">
    <location>
        <begin position="29"/>
        <end position="52"/>
    </location>
</feature>
<evidence type="ECO:0000256" key="1">
    <source>
        <dbReference type="SAM" id="MobiDB-lite"/>
    </source>
</evidence>
<keyword evidence="3" id="KW-1185">Reference proteome</keyword>
<dbReference type="PANTHER" id="PTHR46601:SF2">
    <property type="entry name" value="UBIQUITIN-LIKE PROTEASE FAMILY PROFILE DOMAIN-CONTAINING PROTEIN"/>
    <property type="match status" value="1"/>
</dbReference>
<reference evidence="2 3" key="1">
    <citation type="submission" date="2020-02" db="EMBL/GenBank/DDBJ databases">
        <title>Draft genome sequence of Haematococcus lacustris strain NIES-144.</title>
        <authorList>
            <person name="Morimoto D."/>
            <person name="Nakagawa S."/>
            <person name="Yoshida T."/>
            <person name="Sawayama S."/>
        </authorList>
    </citation>
    <scope>NUCLEOTIDE SEQUENCE [LARGE SCALE GENOMIC DNA]</scope>
    <source>
        <strain evidence="2 3">NIES-144</strain>
    </source>
</reference>
<accession>A0A699YNA0</accession>
<gene>
    <name evidence="2" type="ORF">HaLaN_03209</name>
</gene>
<protein>
    <submittedName>
        <fullName evidence="2">Uncharacterized protein</fullName>
    </submittedName>
</protein>